<gene>
    <name evidence="1" type="ORF">F3Y22_tig00110944pilonHSYRG00099</name>
</gene>
<dbReference type="Gene3D" id="3.40.50.150">
    <property type="entry name" value="Vaccinia Virus protein VP39"/>
    <property type="match status" value="1"/>
</dbReference>
<keyword evidence="2" id="KW-1185">Reference proteome</keyword>
<accession>A0A6A2ZAR0</accession>
<dbReference type="InterPro" id="IPR029063">
    <property type="entry name" value="SAM-dependent_MTases_sf"/>
</dbReference>
<organism evidence="1 2">
    <name type="scientific">Hibiscus syriacus</name>
    <name type="common">Rose of Sharon</name>
    <dbReference type="NCBI Taxonomy" id="106335"/>
    <lineage>
        <taxon>Eukaryota</taxon>
        <taxon>Viridiplantae</taxon>
        <taxon>Streptophyta</taxon>
        <taxon>Embryophyta</taxon>
        <taxon>Tracheophyta</taxon>
        <taxon>Spermatophyta</taxon>
        <taxon>Magnoliopsida</taxon>
        <taxon>eudicotyledons</taxon>
        <taxon>Gunneridae</taxon>
        <taxon>Pentapetalae</taxon>
        <taxon>rosids</taxon>
        <taxon>malvids</taxon>
        <taxon>Malvales</taxon>
        <taxon>Malvaceae</taxon>
        <taxon>Malvoideae</taxon>
        <taxon>Hibiscus</taxon>
    </lineage>
</organism>
<dbReference type="AlphaFoldDB" id="A0A6A2ZAR0"/>
<reference evidence="1" key="1">
    <citation type="submission" date="2019-09" db="EMBL/GenBank/DDBJ databases">
        <title>Draft genome information of white flower Hibiscus syriacus.</title>
        <authorList>
            <person name="Kim Y.-M."/>
        </authorList>
    </citation>
    <scope>NUCLEOTIDE SEQUENCE [LARGE SCALE GENOMIC DNA]</scope>
    <source>
        <strain evidence="1">YM2019G1</strain>
    </source>
</reference>
<name>A0A6A2ZAR0_HIBSY</name>
<protein>
    <submittedName>
        <fullName evidence="1">Detected protein of confused Function</fullName>
    </submittedName>
</protein>
<sequence length="282" mass="30733">MRLIITREDVFSLAECQKVLKGGYSASDVHFHEYLDLQERCSTKDQQISENFSVRGDGTVPCLLFSNEFLTSLFKEQGLDTEELGVGSKLYFAFQTNYTPSSEAPTKSDLFCEGNSQPKADAVPISDFVVDMSEGMAVEMFGVPTSNDNEVIKIELGGCDFKINVLSKEHQHTCKSTGLMLWESARLMAVILARNPIIVAGKRVLELGSGCESICSMVSAGSESIVTDDIDAIKDVIIIGKDVTCIPEAILPLFSTARELIASSISGEKGQAPALILCHIFR</sequence>
<evidence type="ECO:0000313" key="2">
    <source>
        <dbReference type="Proteomes" id="UP000436088"/>
    </source>
</evidence>
<evidence type="ECO:0000313" key="1">
    <source>
        <dbReference type="EMBL" id="KAE8689084.1"/>
    </source>
</evidence>
<proteinExistence type="predicted"/>
<dbReference type="EMBL" id="VEPZ02001174">
    <property type="protein sequence ID" value="KAE8689084.1"/>
    <property type="molecule type" value="Genomic_DNA"/>
</dbReference>
<comment type="caution">
    <text evidence="1">The sequence shown here is derived from an EMBL/GenBank/DDBJ whole genome shotgun (WGS) entry which is preliminary data.</text>
</comment>
<dbReference type="Proteomes" id="UP000436088">
    <property type="component" value="Unassembled WGS sequence"/>
</dbReference>